<evidence type="ECO:0000313" key="18">
    <source>
        <dbReference type="EMBL" id="AEH45721.1"/>
    </source>
</evidence>
<evidence type="ECO:0000256" key="12">
    <source>
        <dbReference type="ARBA" id="ARBA00038905"/>
    </source>
</evidence>
<evidence type="ECO:0000256" key="1">
    <source>
        <dbReference type="ARBA" id="ARBA00001946"/>
    </source>
</evidence>
<proteinExistence type="inferred from homology"/>
<dbReference type="InterPro" id="IPR015797">
    <property type="entry name" value="NUDIX_hydrolase-like_dom_sf"/>
</dbReference>
<dbReference type="GO" id="GO:0035539">
    <property type="term" value="F:8-oxo-7,8-dihydrodeoxyguanosine triphosphate pyrophosphatase activity"/>
    <property type="evidence" value="ECO:0007669"/>
    <property type="project" value="UniProtKB-EC"/>
</dbReference>
<sequence>MRFPVVAALLLKDGKVLLTQRPPGKIRAGFWEFPGGKLEKGETLEKALEREILEELGLKVAVGQKLAEVDFNYPEAAITLHCFRCEILSGTPQALEGQKIGLFLPSDIENLSLAPADKLLWQEIKKTLESGSQQ</sequence>
<dbReference type="SUPFAM" id="SSF55811">
    <property type="entry name" value="Nudix"/>
    <property type="match status" value="1"/>
</dbReference>
<dbReference type="GO" id="GO:0008413">
    <property type="term" value="F:8-oxo-7,8-dihydroguanosine triphosphate pyrophosphatase activity"/>
    <property type="evidence" value="ECO:0007669"/>
    <property type="project" value="TreeGrafter"/>
</dbReference>
<comment type="catalytic activity">
    <reaction evidence="11">
        <text>8-oxo-GTP + H2O = 8-oxo-GMP + diphosphate + H(+)</text>
        <dbReference type="Rhea" id="RHEA:67616"/>
        <dbReference type="ChEBI" id="CHEBI:15377"/>
        <dbReference type="ChEBI" id="CHEBI:15378"/>
        <dbReference type="ChEBI" id="CHEBI:33019"/>
        <dbReference type="ChEBI" id="CHEBI:143553"/>
        <dbReference type="ChEBI" id="CHEBI:145694"/>
    </reaction>
</comment>
<evidence type="ECO:0000256" key="4">
    <source>
        <dbReference type="ARBA" id="ARBA00022705"/>
    </source>
</evidence>
<keyword evidence="7 18" id="KW-0378">Hydrolase</keyword>
<reference evidence="18 19" key="2">
    <citation type="journal article" date="2012" name="Stand. Genomic Sci.">
        <title>Complete genome sequence of the thermophilic sulfate-reducing ocean bacterium Thermodesulfatator indicus type strain (CIR29812(T)).</title>
        <authorList>
            <person name="Anderson I."/>
            <person name="Saunders E."/>
            <person name="Lapidus A."/>
            <person name="Nolan M."/>
            <person name="Lucas S."/>
            <person name="Tice H."/>
            <person name="Del Rio T.G."/>
            <person name="Cheng J.F."/>
            <person name="Han C."/>
            <person name="Tapia R."/>
            <person name="Goodwin L.A."/>
            <person name="Pitluck S."/>
            <person name="Liolios K."/>
            <person name="Mavromatis K."/>
            <person name="Pagani I."/>
            <person name="Ivanova N."/>
            <person name="Mikhailova N."/>
            <person name="Pati A."/>
            <person name="Chen A."/>
            <person name="Palaniappan K."/>
            <person name="Land M."/>
            <person name="Hauser L."/>
            <person name="Jeffries C.D."/>
            <person name="Chang Y.J."/>
            <person name="Brambilla E.M."/>
            <person name="Rohde M."/>
            <person name="Spring S."/>
            <person name="Goker M."/>
            <person name="Detter J.C."/>
            <person name="Woyke T."/>
            <person name="Bristow J."/>
            <person name="Eisen J.A."/>
            <person name="Markowitz V."/>
            <person name="Hugenholtz P."/>
            <person name="Kyrpides N.C."/>
            <person name="Klenk H.P."/>
        </authorList>
    </citation>
    <scope>NUCLEOTIDE SEQUENCE [LARGE SCALE GENOMIC DNA]</scope>
    <source>
        <strain evidence="19">DSM 15286 / JCM 11887 / CIR29812</strain>
    </source>
</reference>
<dbReference type="GO" id="GO:0044715">
    <property type="term" value="F:8-oxo-dGDP phosphatase activity"/>
    <property type="evidence" value="ECO:0007669"/>
    <property type="project" value="TreeGrafter"/>
</dbReference>
<evidence type="ECO:0000256" key="13">
    <source>
        <dbReference type="ARBA" id="ARBA00040794"/>
    </source>
</evidence>
<keyword evidence="3" id="KW-0515">Mutator protein</keyword>
<dbReference type="RefSeq" id="WP_013908460.1">
    <property type="nucleotide sequence ID" value="NC_015681.1"/>
</dbReference>
<dbReference type="CDD" id="cd03425">
    <property type="entry name" value="NUDIX_MutT_NudA_like"/>
    <property type="match status" value="1"/>
</dbReference>
<protein>
    <recommendedName>
        <fullName evidence="13">8-oxo-dGTP diphosphatase</fullName>
        <ecNumber evidence="12">3.6.1.55</ecNumber>
    </recommendedName>
    <alternativeName>
        <fullName evidence="16">7,8-dihydro-8-oxoguanine-triphosphatase</fullName>
    </alternativeName>
    <alternativeName>
        <fullName evidence="15">Mutator protein MutT</fullName>
    </alternativeName>
    <alternativeName>
        <fullName evidence="14">dGTP pyrophosphohydrolase</fullName>
    </alternativeName>
</protein>
<dbReference type="Proteomes" id="UP000006793">
    <property type="component" value="Chromosome"/>
</dbReference>
<evidence type="ECO:0000256" key="14">
    <source>
        <dbReference type="ARBA" id="ARBA00041592"/>
    </source>
</evidence>
<dbReference type="KEGG" id="tid:Thein_1866"/>
<dbReference type="PaxDb" id="667014-Thein_1866"/>
<dbReference type="InterPro" id="IPR000086">
    <property type="entry name" value="NUDIX_hydrolase_dom"/>
</dbReference>
<evidence type="ECO:0000256" key="7">
    <source>
        <dbReference type="ARBA" id="ARBA00022801"/>
    </source>
</evidence>
<keyword evidence="8" id="KW-0460">Magnesium</keyword>
<dbReference type="GO" id="GO:0046872">
    <property type="term" value="F:metal ion binding"/>
    <property type="evidence" value="ECO:0007669"/>
    <property type="project" value="UniProtKB-KW"/>
</dbReference>
<keyword evidence="4" id="KW-0235">DNA replication</keyword>
<dbReference type="HOGENOM" id="CLU_037162_19_3_0"/>
<keyword evidence="9" id="KW-0234">DNA repair</keyword>
<evidence type="ECO:0000256" key="5">
    <source>
        <dbReference type="ARBA" id="ARBA00022723"/>
    </source>
</evidence>
<dbReference type="OrthoDB" id="9775346at2"/>
<evidence type="ECO:0000256" key="3">
    <source>
        <dbReference type="ARBA" id="ARBA00022457"/>
    </source>
</evidence>
<comment type="catalytic activity">
    <reaction evidence="10">
        <text>8-oxo-dGTP + H2O = 8-oxo-dGMP + diphosphate + H(+)</text>
        <dbReference type="Rhea" id="RHEA:31575"/>
        <dbReference type="ChEBI" id="CHEBI:15377"/>
        <dbReference type="ChEBI" id="CHEBI:15378"/>
        <dbReference type="ChEBI" id="CHEBI:33019"/>
        <dbReference type="ChEBI" id="CHEBI:63224"/>
        <dbReference type="ChEBI" id="CHEBI:77896"/>
        <dbReference type="EC" id="3.6.1.55"/>
    </reaction>
</comment>
<feature type="domain" description="Nudix hydrolase" evidence="17">
    <location>
        <begin position="1"/>
        <end position="126"/>
    </location>
</feature>
<reference evidence="19" key="1">
    <citation type="submission" date="2011-04" db="EMBL/GenBank/DDBJ databases">
        <title>The complete genome of Thermodesulfatator indicus DSM 15286.</title>
        <authorList>
            <person name="Lucas S."/>
            <person name="Copeland A."/>
            <person name="Lapidus A."/>
            <person name="Bruce D."/>
            <person name="Goodwin L."/>
            <person name="Pitluck S."/>
            <person name="Peters L."/>
            <person name="Kyrpides N."/>
            <person name="Mavromatis K."/>
            <person name="Pagani I."/>
            <person name="Ivanova N."/>
            <person name="Saunders L."/>
            <person name="Detter J.C."/>
            <person name="Tapia R."/>
            <person name="Han C."/>
            <person name="Land M."/>
            <person name="Hauser L."/>
            <person name="Markowitz V."/>
            <person name="Cheng J.-F."/>
            <person name="Hugenholtz P."/>
            <person name="Woyke T."/>
            <person name="Wu D."/>
            <person name="Spring S."/>
            <person name="Schroeder M."/>
            <person name="Brambilla E."/>
            <person name="Klenk H.-P."/>
            <person name="Eisen J.A."/>
        </authorList>
    </citation>
    <scope>NUCLEOTIDE SEQUENCE [LARGE SCALE GENOMIC DNA]</scope>
    <source>
        <strain evidence="19">DSM 15286 / JCM 11887 / CIR29812</strain>
    </source>
</reference>
<comment type="similarity">
    <text evidence="2">Belongs to the Nudix hydrolase family.</text>
</comment>
<dbReference type="InterPro" id="IPR020476">
    <property type="entry name" value="Nudix_hydrolase"/>
</dbReference>
<keyword evidence="5" id="KW-0479">Metal-binding</keyword>
<evidence type="ECO:0000313" key="19">
    <source>
        <dbReference type="Proteomes" id="UP000006793"/>
    </source>
</evidence>
<dbReference type="PROSITE" id="PS51462">
    <property type="entry name" value="NUDIX"/>
    <property type="match status" value="1"/>
</dbReference>
<dbReference type="Pfam" id="PF14815">
    <property type="entry name" value="NUDIX_4"/>
    <property type="match status" value="1"/>
</dbReference>
<evidence type="ECO:0000256" key="8">
    <source>
        <dbReference type="ARBA" id="ARBA00022842"/>
    </source>
</evidence>
<dbReference type="eggNOG" id="COG0494">
    <property type="taxonomic scope" value="Bacteria"/>
</dbReference>
<evidence type="ECO:0000256" key="15">
    <source>
        <dbReference type="ARBA" id="ARBA00041979"/>
    </source>
</evidence>
<dbReference type="InParanoid" id="F8AC86"/>
<evidence type="ECO:0000259" key="17">
    <source>
        <dbReference type="PROSITE" id="PS51462"/>
    </source>
</evidence>
<dbReference type="InterPro" id="IPR020084">
    <property type="entry name" value="NUDIX_hydrolase_CS"/>
</dbReference>
<evidence type="ECO:0000256" key="9">
    <source>
        <dbReference type="ARBA" id="ARBA00023204"/>
    </source>
</evidence>
<dbReference type="Gene3D" id="3.90.79.10">
    <property type="entry name" value="Nucleoside Triphosphate Pyrophosphohydrolase"/>
    <property type="match status" value="1"/>
</dbReference>
<keyword evidence="6" id="KW-0227">DNA damage</keyword>
<organism evidence="18 19">
    <name type="scientific">Thermodesulfatator indicus (strain DSM 15286 / JCM 11887 / CIR29812)</name>
    <dbReference type="NCBI Taxonomy" id="667014"/>
    <lineage>
        <taxon>Bacteria</taxon>
        <taxon>Pseudomonadati</taxon>
        <taxon>Thermodesulfobacteriota</taxon>
        <taxon>Thermodesulfobacteria</taxon>
        <taxon>Thermodesulfobacteriales</taxon>
        <taxon>Thermodesulfatatoraceae</taxon>
        <taxon>Thermodesulfatator</taxon>
    </lineage>
</organism>
<dbReference type="FunCoup" id="F8AC86">
    <property type="interactions" value="91"/>
</dbReference>
<dbReference type="GO" id="GO:0044716">
    <property type="term" value="F:8-oxo-GDP phosphatase activity"/>
    <property type="evidence" value="ECO:0007669"/>
    <property type="project" value="TreeGrafter"/>
</dbReference>
<evidence type="ECO:0000256" key="11">
    <source>
        <dbReference type="ARBA" id="ARBA00036904"/>
    </source>
</evidence>
<dbReference type="PRINTS" id="PR00502">
    <property type="entry name" value="NUDIXFAMILY"/>
</dbReference>
<dbReference type="EC" id="3.6.1.55" evidence="12"/>
<name>F8AC86_THEID</name>
<dbReference type="InterPro" id="IPR029119">
    <property type="entry name" value="MutY_C"/>
</dbReference>
<dbReference type="PANTHER" id="PTHR47707">
    <property type="entry name" value="8-OXO-DGTP DIPHOSPHATASE"/>
    <property type="match status" value="1"/>
</dbReference>
<dbReference type="GO" id="GO:0006260">
    <property type="term" value="P:DNA replication"/>
    <property type="evidence" value="ECO:0007669"/>
    <property type="project" value="UniProtKB-KW"/>
</dbReference>
<evidence type="ECO:0000256" key="10">
    <source>
        <dbReference type="ARBA" id="ARBA00035861"/>
    </source>
</evidence>
<accession>F8AC86</accession>
<evidence type="ECO:0000256" key="2">
    <source>
        <dbReference type="ARBA" id="ARBA00005582"/>
    </source>
</evidence>
<dbReference type="EMBL" id="CP002683">
    <property type="protein sequence ID" value="AEH45721.1"/>
    <property type="molecule type" value="Genomic_DNA"/>
</dbReference>
<dbReference type="GO" id="GO:0006281">
    <property type="term" value="P:DNA repair"/>
    <property type="evidence" value="ECO:0007669"/>
    <property type="project" value="UniProtKB-KW"/>
</dbReference>
<dbReference type="PANTHER" id="PTHR47707:SF1">
    <property type="entry name" value="NUDIX HYDROLASE FAMILY PROTEIN"/>
    <property type="match status" value="1"/>
</dbReference>
<comment type="cofactor">
    <cofactor evidence="1">
        <name>Mg(2+)</name>
        <dbReference type="ChEBI" id="CHEBI:18420"/>
    </cofactor>
</comment>
<evidence type="ECO:0000256" key="16">
    <source>
        <dbReference type="ARBA" id="ARBA00042798"/>
    </source>
</evidence>
<keyword evidence="19" id="KW-1185">Reference proteome</keyword>
<dbReference type="AlphaFoldDB" id="F8AC86"/>
<dbReference type="STRING" id="667014.Thein_1866"/>
<evidence type="ECO:0000256" key="6">
    <source>
        <dbReference type="ARBA" id="ARBA00022763"/>
    </source>
</evidence>
<gene>
    <name evidence="18" type="ordered locus">Thein_1866</name>
</gene>
<dbReference type="InterPro" id="IPR047127">
    <property type="entry name" value="MutT-like"/>
</dbReference>
<dbReference type="PROSITE" id="PS00893">
    <property type="entry name" value="NUDIX_BOX"/>
    <property type="match status" value="1"/>
</dbReference>